<evidence type="ECO:0000313" key="3">
    <source>
        <dbReference type="Proteomes" id="UP000193144"/>
    </source>
</evidence>
<evidence type="ECO:0000313" key="2">
    <source>
        <dbReference type="EMBL" id="ORY06769.1"/>
    </source>
</evidence>
<feature type="region of interest" description="Disordered" evidence="1">
    <location>
        <begin position="382"/>
        <end position="435"/>
    </location>
</feature>
<name>A0A1Y1Z925_9PLEO</name>
<feature type="compositionally biased region" description="Basic and acidic residues" evidence="1">
    <location>
        <begin position="424"/>
        <end position="435"/>
    </location>
</feature>
<dbReference type="EMBL" id="MCFA01000114">
    <property type="protein sequence ID" value="ORY06769.1"/>
    <property type="molecule type" value="Genomic_DNA"/>
</dbReference>
<proteinExistence type="predicted"/>
<dbReference type="AlphaFoldDB" id="A0A1Y1Z925"/>
<reference evidence="2 3" key="1">
    <citation type="submission" date="2016-07" db="EMBL/GenBank/DDBJ databases">
        <title>Pervasive Adenine N6-methylation of Active Genes in Fungi.</title>
        <authorList>
            <consortium name="DOE Joint Genome Institute"/>
            <person name="Mondo S.J."/>
            <person name="Dannebaum R.O."/>
            <person name="Kuo R.C."/>
            <person name="Labutti K."/>
            <person name="Haridas S."/>
            <person name="Kuo A."/>
            <person name="Salamov A."/>
            <person name="Ahrendt S.R."/>
            <person name="Lipzen A."/>
            <person name="Sullivan W."/>
            <person name="Andreopoulos W.B."/>
            <person name="Clum A."/>
            <person name="Lindquist E."/>
            <person name="Daum C."/>
            <person name="Ramamoorthy G.K."/>
            <person name="Gryganskyi A."/>
            <person name="Culley D."/>
            <person name="Magnuson J.K."/>
            <person name="James T.Y."/>
            <person name="O'Malley M.A."/>
            <person name="Stajich J.E."/>
            <person name="Spatafora J.W."/>
            <person name="Visel A."/>
            <person name="Grigoriev I.V."/>
        </authorList>
    </citation>
    <scope>NUCLEOTIDE SEQUENCE [LARGE SCALE GENOMIC DNA]</scope>
    <source>
        <strain evidence="2 3">CBS 115471</strain>
    </source>
</reference>
<gene>
    <name evidence="2" type="ORF">BCR34DRAFT_590517</name>
</gene>
<organism evidence="2 3">
    <name type="scientific">Clohesyomyces aquaticus</name>
    <dbReference type="NCBI Taxonomy" id="1231657"/>
    <lineage>
        <taxon>Eukaryota</taxon>
        <taxon>Fungi</taxon>
        <taxon>Dikarya</taxon>
        <taxon>Ascomycota</taxon>
        <taxon>Pezizomycotina</taxon>
        <taxon>Dothideomycetes</taxon>
        <taxon>Pleosporomycetidae</taxon>
        <taxon>Pleosporales</taxon>
        <taxon>Lindgomycetaceae</taxon>
        <taxon>Clohesyomyces</taxon>
    </lineage>
</organism>
<keyword evidence="3" id="KW-1185">Reference proteome</keyword>
<feature type="compositionally biased region" description="Polar residues" evidence="1">
    <location>
        <begin position="61"/>
        <end position="76"/>
    </location>
</feature>
<feature type="region of interest" description="Disordered" evidence="1">
    <location>
        <begin position="183"/>
        <end position="222"/>
    </location>
</feature>
<dbReference type="Proteomes" id="UP000193144">
    <property type="component" value="Unassembled WGS sequence"/>
</dbReference>
<accession>A0A1Y1Z925</accession>
<protein>
    <submittedName>
        <fullName evidence="2">Uncharacterized protein</fullName>
    </submittedName>
</protein>
<feature type="region of interest" description="Disordered" evidence="1">
    <location>
        <begin position="1"/>
        <end position="77"/>
    </location>
</feature>
<sequence>MTDDPVSRKKLPAGLITPVVGKASTNAGPAPSDPDVGNSSQGPVEQQTDGSDEAMAIRDPIQNNSTNPGASATQPSMGAFRFRSVSEIRSEIEPLDSYLASGSVQADDVPSGQPFLPLDAIPTTAQKMGKNPLEMALNGFKKHYQSSGKGKTLSDAYREAKEKWLLSMERVCGLKSSLNISRKQGGQAQRLRGTTPHLSRWPPMRRLSGRAPTCKPPSPHERARTRPLVWSLLGNPVKDYALLSQLSSCGRSGISVLQFQSVKLFVSPAFRKFTVLSPTGITQLGQMTGRAWPTGKFSMHRSSFEDAMMKVVANKKSENPGTPSKEDRLYKAEKLRTVKELKEPDFFQTLISGYNLFIKHQSPIGLAALRVQYRSMQSSASQSHAQVVSQPRSQHNLVAKPVPGAGISPRRPPRGTLSSSSTHPKPECKLYKPAV</sequence>
<evidence type="ECO:0000256" key="1">
    <source>
        <dbReference type="SAM" id="MobiDB-lite"/>
    </source>
</evidence>
<feature type="compositionally biased region" description="Polar residues" evidence="1">
    <location>
        <begin position="37"/>
        <end position="49"/>
    </location>
</feature>
<comment type="caution">
    <text evidence="2">The sequence shown here is derived from an EMBL/GenBank/DDBJ whole genome shotgun (WGS) entry which is preliminary data.</text>
</comment>